<evidence type="ECO:0000256" key="2">
    <source>
        <dbReference type="ARBA" id="ARBA00022692"/>
    </source>
</evidence>
<dbReference type="GO" id="GO:0016020">
    <property type="term" value="C:membrane"/>
    <property type="evidence" value="ECO:0007669"/>
    <property type="project" value="UniProtKB-SubCell"/>
</dbReference>
<dbReference type="InterPro" id="IPR035952">
    <property type="entry name" value="Rhomboid-like_sf"/>
</dbReference>
<evidence type="ECO:0000256" key="3">
    <source>
        <dbReference type="ARBA" id="ARBA00022989"/>
    </source>
</evidence>
<dbReference type="InterPro" id="IPR022764">
    <property type="entry name" value="Peptidase_S54_rhomboid_dom"/>
</dbReference>
<dbReference type="Pfam" id="PF01694">
    <property type="entry name" value="Rhomboid"/>
    <property type="match status" value="1"/>
</dbReference>
<dbReference type="SUPFAM" id="SSF144091">
    <property type="entry name" value="Rhomboid-like"/>
    <property type="match status" value="1"/>
</dbReference>
<evidence type="ECO:0000313" key="7">
    <source>
        <dbReference type="EMBL" id="AGS52338.1"/>
    </source>
</evidence>
<dbReference type="GO" id="GO:0004252">
    <property type="term" value="F:serine-type endopeptidase activity"/>
    <property type="evidence" value="ECO:0007669"/>
    <property type="project" value="InterPro"/>
</dbReference>
<evidence type="ECO:0000259" key="6">
    <source>
        <dbReference type="Pfam" id="PF01694"/>
    </source>
</evidence>
<evidence type="ECO:0000256" key="5">
    <source>
        <dbReference type="SAM" id="Phobius"/>
    </source>
</evidence>
<keyword evidence="3 5" id="KW-1133">Transmembrane helix</keyword>
<comment type="subcellular location">
    <subcellularLocation>
        <location evidence="1">Membrane</location>
        <topology evidence="1">Multi-pass membrane protein</topology>
    </subcellularLocation>
</comment>
<accession>A0A806JZ23</accession>
<dbReference type="Gene3D" id="1.20.1540.10">
    <property type="entry name" value="Rhomboid-like"/>
    <property type="match status" value="1"/>
</dbReference>
<feature type="transmembrane region" description="Helical" evidence="5">
    <location>
        <begin position="6"/>
        <end position="26"/>
    </location>
</feature>
<dbReference type="EMBL" id="JQ844189">
    <property type="protein sequence ID" value="AGS52338.1"/>
    <property type="molecule type" value="Genomic_DNA"/>
</dbReference>
<name>A0A806JZ23_9BACT</name>
<dbReference type="AlphaFoldDB" id="A0A806JZ23"/>
<reference evidence="7" key="1">
    <citation type="submission" date="2012-03" db="EMBL/GenBank/DDBJ databases">
        <title>Functional metagenomics reveals considerable lignocellulase gene clusters in the gut microbiome of a wood-feeding higher termite.</title>
        <authorList>
            <person name="Liu N."/>
        </authorList>
    </citation>
    <scope>NUCLEOTIDE SEQUENCE</scope>
</reference>
<keyword evidence="4 5" id="KW-0472">Membrane</keyword>
<feature type="transmembrane region" description="Helical" evidence="5">
    <location>
        <begin position="59"/>
        <end position="78"/>
    </location>
</feature>
<organism evidence="7">
    <name type="scientific">uncultured bacterium contig00063</name>
    <dbReference type="NCBI Taxonomy" id="1181546"/>
    <lineage>
        <taxon>Bacteria</taxon>
        <taxon>environmental samples</taxon>
    </lineage>
</organism>
<feature type="domain" description="Peptidase S54 rhomboid" evidence="6">
    <location>
        <begin position="1"/>
        <end position="75"/>
    </location>
</feature>
<keyword evidence="2 5" id="KW-0812">Transmembrane</keyword>
<evidence type="ECO:0000256" key="4">
    <source>
        <dbReference type="ARBA" id="ARBA00023136"/>
    </source>
</evidence>
<evidence type="ECO:0000256" key="1">
    <source>
        <dbReference type="ARBA" id="ARBA00004141"/>
    </source>
</evidence>
<proteinExistence type="predicted"/>
<protein>
    <submittedName>
        <fullName evidence="7">Rhomboid family protein</fullName>
    </submittedName>
</protein>
<sequence length="87" mass="9784">MGASGAIFAVQLAYAVFFPDSIIYIWGIIPLRAPVMVLGFTALELFSSVFGLSQGVAHFTHLAGFGFAWLYFVIRFGVNPWRRLRRR</sequence>